<dbReference type="SUPFAM" id="SSF52283">
    <property type="entry name" value="Formate/glycerate dehydrogenase catalytic domain-like"/>
    <property type="match status" value="1"/>
</dbReference>
<keyword evidence="2 6" id="KW-0560">Oxidoreductase</keyword>
<dbReference type="InterPro" id="IPR050857">
    <property type="entry name" value="D-2-hydroxyacid_DH"/>
</dbReference>
<evidence type="ECO:0000313" key="6">
    <source>
        <dbReference type="EMBL" id="OIR00476.1"/>
    </source>
</evidence>
<dbReference type="Pfam" id="PF00389">
    <property type="entry name" value="2-Hacid_dh"/>
    <property type="match status" value="1"/>
</dbReference>
<dbReference type="SUPFAM" id="SSF51735">
    <property type="entry name" value="NAD(P)-binding Rossmann-fold domains"/>
    <property type="match status" value="1"/>
</dbReference>
<gene>
    <name evidence="6" type="ORF">GALL_175410</name>
</gene>
<dbReference type="CDD" id="cd12169">
    <property type="entry name" value="PGDH_like_1"/>
    <property type="match status" value="1"/>
</dbReference>
<accession>A0A1J5SFK6</accession>
<dbReference type="Pfam" id="PF02826">
    <property type="entry name" value="2-Hacid_dh_C"/>
    <property type="match status" value="1"/>
</dbReference>
<evidence type="ECO:0000256" key="1">
    <source>
        <dbReference type="ARBA" id="ARBA00005854"/>
    </source>
</evidence>
<dbReference type="AlphaFoldDB" id="A0A1J5SFK6"/>
<dbReference type="PANTHER" id="PTHR42789:SF1">
    <property type="entry name" value="D-ISOMER SPECIFIC 2-HYDROXYACID DEHYDROGENASE FAMILY PROTEIN (AFU_ORTHOLOGUE AFUA_6G10090)"/>
    <property type="match status" value="1"/>
</dbReference>
<evidence type="ECO:0000259" key="5">
    <source>
        <dbReference type="Pfam" id="PF02826"/>
    </source>
</evidence>
<reference evidence="6" key="1">
    <citation type="submission" date="2016-10" db="EMBL/GenBank/DDBJ databases">
        <title>Sequence of Gallionella enrichment culture.</title>
        <authorList>
            <person name="Poehlein A."/>
            <person name="Muehling M."/>
            <person name="Daniel R."/>
        </authorList>
    </citation>
    <scope>NUCLEOTIDE SEQUENCE</scope>
</reference>
<feature type="domain" description="D-isomer specific 2-hydroxyacid dehydrogenase NAD-binding" evidence="5">
    <location>
        <begin position="113"/>
        <end position="298"/>
    </location>
</feature>
<comment type="similarity">
    <text evidence="1">Belongs to the D-isomer specific 2-hydroxyacid dehydrogenase family.</text>
</comment>
<dbReference type="EMBL" id="MLJW01000095">
    <property type="protein sequence ID" value="OIR00476.1"/>
    <property type="molecule type" value="Genomic_DNA"/>
</dbReference>
<dbReference type="EC" id="1.1.1.81" evidence="6"/>
<keyword evidence="6" id="KW-0670">Pyruvate</keyword>
<comment type="caution">
    <text evidence="6">The sequence shown here is derived from an EMBL/GenBank/DDBJ whole genome shotgun (WGS) entry which is preliminary data.</text>
</comment>
<keyword evidence="3" id="KW-0520">NAD</keyword>
<evidence type="ECO:0000259" key="4">
    <source>
        <dbReference type="Pfam" id="PF00389"/>
    </source>
</evidence>
<dbReference type="InterPro" id="IPR006140">
    <property type="entry name" value="D-isomer_DH_NAD-bd"/>
</dbReference>
<evidence type="ECO:0000256" key="2">
    <source>
        <dbReference type="ARBA" id="ARBA00023002"/>
    </source>
</evidence>
<evidence type="ECO:0000256" key="3">
    <source>
        <dbReference type="ARBA" id="ARBA00023027"/>
    </source>
</evidence>
<feature type="domain" description="D-isomer specific 2-hydroxyacid dehydrogenase catalytic" evidence="4">
    <location>
        <begin position="20"/>
        <end position="324"/>
    </location>
</feature>
<dbReference type="InterPro" id="IPR006139">
    <property type="entry name" value="D-isomer_2_OHA_DH_cat_dom"/>
</dbReference>
<proteinExistence type="inferred from homology"/>
<protein>
    <submittedName>
        <fullName evidence="6">Hydroxypyruvate reductase</fullName>
        <ecNumber evidence="6">1.1.1.81</ecNumber>
    </submittedName>
</protein>
<dbReference type="InterPro" id="IPR036291">
    <property type="entry name" value="NAD(P)-bd_dom_sf"/>
</dbReference>
<sequence>MGMNIVILDDFQDAVRKLGCFERLAGHDVKVFNNNVKGAGQLAVRLRDAQAVVLNRERTALSRAVLEKCPRLRLVAQIGHVGPHLDVDACTRLGIGVVAGTADPQPTAEFTWALVMSATRRIPQYVASLKQGAWQQSGLKSQAMPVNFGLGTRLAGKTLGIWGYGRVGRIVAGYGRAFGMHVLIWGGEGSRRAALEDGFEVAESRDALFADADVLTLHLRLSDATRGVVTLAELSRMKPHAVLVNTARAELIAPDALVSALNRGRPGIAAVDVFESEPIMRGNPLLRLENAICTPHIGYVEFEHYEHLFAQAFDAIARFANGDTSGLINPLALERLRM</sequence>
<dbReference type="GO" id="GO:0016618">
    <property type="term" value="F:hydroxypyruvate reductase [NAD(P)H] activity"/>
    <property type="evidence" value="ECO:0007669"/>
    <property type="project" value="UniProtKB-EC"/>
</dbReference>
<dbReference type="Gene3D" id="3.40.50.720">
    <property type="entry name" value="NAD(P)-binding Rossmann-like Domain"/>
    <property type="match status" value="2"/>
</dbReference>
<organism evidence="6">
    <name type="scientific">mine drainage metagenome</name>
    <dbReference type="NCBI Taxonomy" id="410659"/>
    <lineage>
        <taxon>unclassified sequences</taxon>
        <taxon>metagenomes</taxon>
        <taxon>ecological metagenomes</taxon>
    </lineage>
</organism>
<name>A0A1J5SFK6_9ZZZZ</name>
<dbReference type="GO" id="GO:0051287">
    <property type="term" value="F:NAD binding"/>
    <property type="evidence" value="ECO:0007669"/>
    <property type="project" value="InterPro"/>
</dbReference>
<dbReference type="PANTHER" id="PTHR42789">
    <property type="entry name" value="D-ISOMER SPECIFIC 2-HYDROXYACID DEHYDROGENASE FAMILY PROTEIN (AFU_ORTHOLOGUE AFUA_6G10090)"/>
    <property type="match status" value="1"/>
</dbReference>